<dbReference type="Pfam" id="PF00722">
    <property type="entry name" value="Glyco_hydro_16"/>
    <property type="match status" value="1"/>
</dbReference>
<reference evidence="4 5" key="1">
    <citation type="journal article" date="2022" name="Int. J. Syst. Evol. Microbiol.">
        <title>Prevotella herbatica sp. nov., a plant polysaccharide-decomposing anaerobic bacterium isolated from a methanogenic reactor.</title>
        <authorList>
            <person name="Uek A."/>
            <person name="Tonouchi A."/>
            <person name="Kaku N."/>
            <person name="Ueki K."/>
        </authorList>
    </citation>
    <scope>NUCLEOTIDE SEQUENCE [LARGE SCALE GENOMIC DNA]</scope>
    <source>
        <strain evidence="4 5">WR041</strain>
    </source>
</reference>
<sequence length="448" mass="48861">MKHSIKLLTLLLAVIPFISCSSDNGGSTVNEANITCSIDHISASAYSKTYNIDVTCSRGEWTAYASPSDWMAVTVTGSNSKTGTVAVTINDNTTSDSRTGEIIVKSGTTRYTVPVTQAAPLKASVNSLELMSKGESQDVVITGNANWTVSSSESWLTATKGSSGQLTITARANQNLISRTAKVVVNEGDGTGSLTINVSQESASDDNVTIPAGYKLVWHDEFNDGTTLNNDWTHESQPSGWVNNELQNYINSNSVTNLSDGKLNINCYKGSDGKIYSGRVYAKAATGWRYGYFEARIKLPKGKGTWPAFWMMPSNNNFTTNPWPACGEIDIMEEVGVDANIVSSTIHCTKYNNNNTAIEHASKLVDSAESEYHVYGCEWSPEFISFLVDGVQILKYNNDGTKEGWPFNTEFYPILNLAWGGDWGGYKGVDNTALPTTMKVDYLRIFQK</sequence>
<dbReference type="InterPro" id="IPR000757">
    <property type="entry name" value="Beta-glucanase-like"/>
</dbReference>
<dbReference type="Gene3D" id="2.60.120.200">
    <property type="match status" value="1"/>
</dbReference>
<protein>
    <recommendedName>
        <fullName evidence="3">GH16 domain-containing protein</fullName>
    </recommendedName>
</protein>
<dbReference type="CDD" id="cd08023">
    <property type="entry name" value="GH16_laminarinase_like"/>
    <property type="match status" value="1"/>
</dbReference>
<proteinExistence type="inferred from homology"/>
<dbReference type="InterPro" id="IPR013783">
    <property type="entry name" value="Ig-like_fold"/>
</dbReference>
<dbReference type="Proteomes" id="UP001319045">
    <property type="component" value="Chromosome"/>
</dbReference>
<dbReference type="PROSITE" id="PS51762">
    <property type="entry name" value="GH16_2"/>
    <property type="match status" value="1"/>
</dbReference>
<name>A0ABM7NYV3_9BACT</name>
<dbReference type="EMBL" id="AP024484">
    <property type="protein sequence ID" value="BCS85683.1"/>
    <property type="molecule type" value="Genomic_DNA"/>
</dbReference>
<keyword evidence="5" id="KW-1185">Reference proteome</keyword>
<dbReference type="InterPro" id="IPR024361">
    <property type="entry name" value="BACON"/>
</dbReference>
<accession>A0ABM7NYV3</accession>
<organism evidence="4 5">
    <name type="scientific">Prevotella herbatica</name>
    <dbReference type="NCBI Taxonomy" id="2801997"/>
    <lineage>
        <taxon>Bacteria</taxon>
        <taxon>Pseudomonadati</taxon>
        <taxon>Bacteroidota</taxon>
        <taxon>Bacteroidia</taxon>
        <taxon>Bacteroidales</taxon>
        <taxon>Prevotellaceae</taxon>
        <taxon>Prevotella</taxon>
    </lineage>
</organism>
<dbReference type="Pfam" id="PF13004">
    <property type="entry name" value="BACON"/>
    <property type="match status" value="2"/>
</dbReference>
<evidence type="ECO:0000313" key="4">
    <source>
        <dbReference type="EMBL" id="BCS85683.1"/>
    </source>
</evidence>
<feature type="signal peptide" evidence="2">
    <location>
        <begin position="1"/>
        <end position="21"/>
    </location>
</feature>
<feature type="chain" id="PRO_5045429476" description="GH16 domain-containing protein" evidence="2">
    <location>
        <begin position="22"/>
        <end position="448"/>
    </location>
</feature>
<dbReference type="CDD" id="cd14948">
    <property type="entry name" value="BACON"/>
    <property type="match status" value="2"/>
</dbReference>
<evidence type="ECO:0000259" key="3">
    <source>
        <dbReference type="PROSITE" id="PS51762"/>
    </source>
</evidence>
<comment type="similarity">
    <text evidence="1">Belongs to the glycosyl hydrolase 16 family.</text>
</comment>
<dbReference type="Gene3D" id="2.60.40.10">
    <property type="entry name" value="Immunoglobulins"/>
    <property type="match status" value="2"/>
</dbReference>
<evidence type="ECO:0000256" key="2">
    <source>
        <dbReference type="SAM" id="SignalP"/>
    </source>
</evidence>
<dbReference type="SUPFAM" id="SSF49899">
    <property type="entry name" value="Concanavalin A-like lectins/glucanases"/>
    <property type="match status" value="1"/>
</dbReference>
<dbReference type="InterPro" id="IPR013320">
    <property type="entry name" value="ConA-like_dom_sf"/>
</dbReference>
<dbReference type="PANTHER" id="PTHR10963">
    <property type="entry name" value="GLYCOSYL HYDROLASE-RELATED"/>
    <property type="match status" value="1"/>
</dbReference>
<gene>
    <name evidence="4" type="ORF">prwr041_15760</name>
</gene>
<dbReference type="RefSeq" id="WP_207153316.1">
    <property type="nucleotide sequence ID" value="NZ_AP024484.1"/>
</dbReference>
<dbReference type="PANTHER" id="PTHR10963:SF55">
    <property type="entry name" value="GLYCOSIDE HYDROLASE FAMILY 16 PROTEIN"/>
    <property type="match status" value="1"/>
</dbReference>
<feature type="domain" description="GH16" evidence="3">
    <location>
        <begin position="203"/>
        <end position="448"/>
    </location>
</feature>
<evidence type="ECO:0000313" key="5">
    <source>
        <dbReference type="Proteomes" id="UP001319045"/>
    </source>
</evidence>
<keyword evidence="2" id="KW-0732">Signal</keyword>
<evidence type="ECO:0000256" key="1">
    <source>
        <dbReference type="ARBA" id="ARBA00006865"/>
    </source>
</evidence>
<dbReference type="InterPro" id="IPR050546">
    <property type="entry name" value="Glycosyl_Hydrlase_16"/>
</dbReference>